<dbReference type="EMBL" id="CP014674">
    <property type="protein sequence ID" value="AOX16449.1"/>
    <property type="molecule type" value="Genomic_DNA"/>
</dbReference>
<evidence type="ECO:0000313" key="2">
    <source>
        <dbReference type="Proteomes" id="UP000179145"/>
    </source>
</evidence>
<gene>
    <name evidence="1" type="ORF">A0U89_04140</name>
</gene>
<sequence>MRRLRKPSPQFSFLSVAGTGLLLLSACSGPSTPDRDPVGIWTGALVTDQGTCPTDQNSTLQLGAHAISFTPGDGALVLKGVRGPDNLHFHAQLQMTDANRKPYAIVFNGYPVGQAIGGTYGSPSCRAHITMTRPTR</sequence>
<evidence type="ECO:0000313" key="1">
    <source>
        <dbReference type="EMBL" id="AOX16449.1"/>
    </source>
</evidence>
<dbReference type="KEGG" id="kba:A0U89_04140"/>
<proteinExistence type="predicted"/>
<reference evidence="1 2" key="1">
    <citation type="journal article" date="2016" name="Microb. Cell Fact.">
        <title>Dissection of exopolysaccharide biosynthesis in Kozakia baliensis.</title>
        <authorList>
            <person name="Brandt J.U."/>
            <person name="Jakob F."/>
            <person name="Behr J."/>
            <person name="Geissler A.J."/>
            <person name="Vogel R.F."/>
        </authorList>
    </citation>
    <scope>NUCLEOTIDE SEQUENCE [LARGE SCALE GENOMIC DNA]</scope>
    <source>
        <strain evidence="1 2">DSM 14400</strain>
    </source>
</reference>
<dbReference type="Proteomes" id="UP000179145">
    <property type="component" value="Chromosome"/>
</dbReference>
<dbReference type="PROSITE" id="PS51257">
    <property type="entry name" value="PROKAR_LIPOPROTEIN"/>
    <property type="match status" value="1"/>
</dbReference>
<dbReference type="AlphaFoldDB" id="A0A1D8US26"/>
<protein>
    <submittedName>
        <fullName evidence="1">Uncharacterized protein</fullName>
    </submittedName>
</protein>
<dbReference type="RefSeq" id="WP_070402211.1">
    <property type="nucleotide sequence ID" value="NZ_BJVW01000002.1"/>
</dbReference>
<organism evidence="1 2">
    <name type="scientific">Kozakia baliensis</name>
    <dbReference type="NCBI Taxonomy" id="153496"/>
    <lineage>
        <taxon>Bacteria</taxon>
        <taxon>Pseudomonadati</taxon>
        <taxon>Pseudomonadota</taxon>
        <taxon>Alphaproteobacteria</taxon>
        <taxon>Acetobacterales</taxon>
        <taxon>Acetobacteraceae</taxon>
        <taxon>Kozakia</taxon>
    </lineage>
</organism>
<name>A0A1D8US26_9PROT</name>
<keyword evidence="2" id="KW-1185">Reference proteome</keyword>
<accession>A0A1D8US26</accession>